<evidence type="ECO:0000313" key="2">
    <source>
        <dbReference type="Proteomes" id="UP000887458"/>
    </source>
</evidence>
<gene>
    <name evidence="1" type="ORF">DERP_004159</name>
</gene>
<comment type="caution">
    <text evidence="1">The sequence shown here is derived from an EMBL/GenBank/DDBJ whole genome shotgun (WGS) entry which is preliminary data.</text>
</comment>
<name>A0ABQ8J8G6_DERPT</name>
<organism evidence="1 2">
    <name type="scientific">Dermatophagoides pteronyssinus</name>
    <name type="common">European house dust mite</name>
    <dbReference type="NCBI Taxonomy" id="6956"/>
    <lineage>
        <taxon>Eukaryota</taxon>
        <taxon>Metazoa</taxon>
        <taxon>Ecdysozoa</taxon>
        <taxon>Arthropoda</taxon>
        <taxon>Chelicerata</taxon>
        <taxon>Arachnida</taxon>
        <taxon>Acari</taxon>
        <taxon>Acariformes</taxon>
        <taxon>Sarcoptiformes</taxon>
        <taxon>Astigmata</taxon>
        <taxon>Psoroptidia</taxon>
        <taxon>Analgoidea</taxon>
        <taxon>Pyroglyphidae</taxon>
        <taxon>Dermatophagoidinae</taxon>
        <taxon>Dermatophagoides</taxon>
    </lineage>
</organism>
<proteinExistence type="predicted"/>
<reference evidence="1 2" key="2">
    <citation type="journal article" date="2022" name="Mol. Biol. Evol.">
        <title>Comparative Genomics Reveals Insights into the Divergent Evolution of Astigmatic Mites and Household Pest Adaptations.</title>
        <authorList>
            <person name="Xiong Q."/>
            <person name="Wan A.T."/>
            <person name="Liu X."/>
            <person name="Fung C.S."/>
            <person name="Xiao X."/>
            <person name="Malainual N."/>
            <person name="Hou J."/>
            <person name="Wang L."/>
            <person name="Wang M."/>
            <person name="Yang K.Y."/>
            <person name="Cui Y."/>
            <person name="Leung E.L."/>
            <person name="Nong W."/>
            <person name="Shin S.K."/>
            <person name="Au S.W."/>
            <person name="Jeong K.Y."/>
            <person name="Chew F.T."/>
            <person name="Hui J.H."/>
            <person name="Leung T.F."/>
            <person name="Tungtrongchitr A."/>
            <person name="Zhong N."/>
            <person name="Liu Z."/>
            <person name="Tsui S.K."/>
        </authorList>
    </citation>
    <scope>NUCLEOTIDE SEQUENCE [LARGE SCALE GENOMIC DNA]</scope>
    <source>
        <strain evidence="1">Derp</strain>
    </source>
</reference>
<protein>
    <submittedName>
        <fullName evidence="1">Uncharacterized protein</fullName>
    </submittedName>
</protein>
<sequence>MTIRAIYTDSSSANCILNSSISFIESLSFDCCINVGDGPLKNDCKRLSSDANGAFNSTNTKLSFDVE</sequence>
<keyword evidence="2" id="KW-1185">Reference proteome</keyword>
<dbReference type="Proteomes" id="UP000887458">
    <property type="component" value="Unassembled WGS sequence"/>
</dbReference>
<reference evidence="1 2" key="1">
    <citation type="journal article" date="2018" name="J. Allergy Clin. Immunol.">
        <title>High-quality assembly of Dermatophagoides pteronyssinus genome and transcriptome reveals a wide range of novel allergens.</title>
        <authorList>
            <person name="Liu X.Y."/>
            <person name="Yang K.Y."/>
            <person name="Wang M.Q."/>
            <person name="Kwok J.S."/>
            <person name="Zeng X."/>
            <person name="Yang Z."/>
            <person name="Xiao X.J."/>
            <person name="Lau C.P."/>
            <person name="Li Y."/>
            <person name="Huang Z.M."/>
            <person name="Ba J.G."/>
            <person name="Yim A.K."/>
            <person name="Ouyang C.Y."/>
            <person name="Ngai S.M."/>
            <person name="Chan T.F."/>
            <person name="Leung E.L."/>
            <person name="Liu L."/>
            <person name="Liu Z.G."/>
            <person name="Tsui S.K."/>
        </authorList>
    </citation>
    <scope>NUCLEOTIDE SEQUENCE [LARGE SCALE GENOMIC DNA]</scope>
    <source>
        <strain evidence="1">Derp</strain>
    </source>
</reference>
<evidence type="ECO:0000313" key="1">
    <source>
        <dbReference type="EMBL" id="KAH9418833.1"/>
    </source>
</evidence>
<dbReference type="EMBL" id="NJHN03000062">
    <property type="protein sequence ID" value="KAH9418833.1"/>
    <property type="molecule type" value="Genomic_DNA"/>
</dbReference>
<accession>A0ABQ8J8G6</accession>